<sequence length="246" mass="27389">MAPSQEEISNRMLTALDRRDFELIAPHLELVDLPARFRIAEPQKKLEYVYFPESGIGAVMTVSPTGQTAQAGMFGWEGFVPTATIIGDDFVPYLIDINIGGTGYRVPIEAMGEATTRSSSFQVPLIKYMHVFATQLAYTALANVRYLLEQRLARWILMCHDRLRTDEMAITHDYIALMLGARRPGVTTSLHVLEGHHLIRSLRGSIVIVDRAGLEAFAAGSYGVPEQEYERLIGDRQRQSSASAFG</sequence>
<reference evidence="2 3" key="1">
    <citation type="submission" date="2020-10" db="EMBL/GenBank/DDBJ databases">
        <title>Sequencing the genomes of 1000 actinobacteria strains.</title>
        <authorList>
            <person name="Klenk H.-P."/>
        </authorList>
    </citation>
    <scope>NUCLEOTIDE SEQUENCE [LARGE SCALE GENOMIC DNA]</scope>
    <source>
        <strain evidence="2 3">DSM 7307</strain>
    </source>
</reference>
<evidence type="ECO:0000313" key="2">
    <source>
        <dbReference type="EMBL" id="MBE1508263.1"/>
    </source>
</evidence>
<proteinExistence type="predicted"/>
<dbReference type="InterPro" id="IPR036390">
    <property type="entry name" value="WH_DNA-bd_sf"/>
</dbReference>
<accession>A0ABR9IYK7</accession>
<organism evidence="2 3">
    <name type="scientific">Rhizobium viscosum</name>
    <name type="common">Arthrobacter viscosus</name>
    <dbReference type="NCBI Taxonomy" id="1673"/>
    <lineage>
        <taxon>Bacteria</taxon>
        <taxon>Pseudomonadati</taxon>
        <taxon>Pseudomonadota</taxon>
        <taxon>Alphaproteobacteria</taxon>
        <taxon>Hyphomicrobiales</taxon>
        <taxon>Rhizobiaceae</taxon>
        <taxon>Rhizobium/Agrobacterium group</taxon>
        <taxon>Rhizobium</taxon>
    </lineage>
</organism>
<dbReference type="Proteomes" id="UP000620262">
    <property type="component" value="Unassembled WGS sequence"/>
</dbReference>
<dbReference type="Gene3D" id="1.10.10.10">
    <property type="entry name" value="Winged helix-like DNA-binding domain superfamily/Winged helix DNA-binding domain"/>
    <property type="match status" value="1"/>
</dbReference>
<dbReference type="EMBL" id="JADBEC010000002">
    <property type="protein sequence ID" value="MBE1508263.1"/>
    <property type="molecule type" value="Genomic_DNA"/>
</dbReference>
<dbReference type="Pfam" id="PF13545">
    <property type="entry name" value="HTH_Crp_2"/>
    <property type="match status" value="1"/>
</dbReference>
<dbReference type="RefSeq" id="WP_192731894.1">
    <property type="nucleotide sequence ID" value="NZ_BAAAVL010000002.1"/>
</dbReference>
<dbReference type="SUPFAM" id="SSF46785">
    <property type="entry name" value="Winged helix' DNA-binding domain"/>
    <property type="match status" value="1"/>
</dbReference>
<protein>
    <submittedName>
        <fullName evidence="2">CRP-like cAMP-binding protein</fullName>
    </submittedName>
</protein>
<comment type="caution">
    <text evidence="2">The sequence shown here is derived from an EMBL/GenBank/DDBJ whole genome shotgun (WGS) entry which is preliminary data.</text>
</comment>
<dbReference type="InterPro" id="IPR036388">
    <property type="entry name" value="WH-like_DNA-bd_sf"/>
</dbReference>
<gene>
    <name evidence="2" type="ORF">H4W29_005508</name>
</gene>
<dbReference type="InterPro" id="IPR012318">
    <property type="entry name" value="HTH_CRP"/>
</dbReference>
<keyword evidence="3" id="KW-1185">Reference proteome</keyword>
<name>A0ABR9IYK7_RHIVS</name>
<evidence type="ECO:0000313" key="3">
    <source>
        <dbReference type="Proteomes" id="UP000620262"/>
    </source>
</evidence>
<feature type="domain" description="HTH crp-type" evidence="1">
    <location>
        <begin position="150"/>
        <end position="216"/>
    </location>
</feature>
<evidence type="ECO:0000259" key="1">
    <source>
        <dbReference type="Pfam" id="PF13545"/>
    </source>
</evidence>